<dbReference type="CDD" id="cd03254">
    <property type="entry name" value="ABCC_Glucan_exporter_like"/>
    <property type="match status" value="1"/>
</dbReference>
<evidence type="ECO:0000256" key="1">
    <source>
        <dbReference type="ARBA" id="ARBA00004651"/>
    </source>
</evidence>
<comment type="subcellular location">
    <subcellularLocation>
        <location evidence="1">Cell membrane</location>
        <topology evidence="1">Multi-pass membrane protein</topology>
    </subcellularLocation>
</comment>
<organism evidence="11 12">
    <name type="scientific">Paucihalobacter ruber</name>
    <dbReference type="NCBI Taxonomy" id="2567861"/>
    <lineage>
        <taxon>Bacteria</taxon>
        <taxon>Pseudomonadati</taxon>
        <taxon>Bacteroidota</taxon>
        <taxon>Flavobacteriia</taxon>
        <taxon>Flavobacteriales</taxon>
        <taxon>Flavobacteriaceae</taxon>
        <taxon>Paucihalobacter</taxon>
    </lineage>
</organism>
<dbReference type="CDD" id="cd18544">
    <property type="entry name" value="ABC_6TM_TmrA_like"/>
    <property type="match status" value="1"/>
</dbReference>
<keyword evidence="7 8" id="KW-0472">Membrane</keyword>
<accession>A0A506PJW6</accession>
<keyword evidence="4" id="KW-0547">Nucleotide-binding</keyword>
<evidence type="ECO:0000256" key="5">
    <source>
        <dbReference type="ARBA" id="ARBA00022840"/>
    </source>
</evidence>
<protein>
    <submittedName>
        <fullName evidence="11">ABC transporter ATP-binding protein</fullName>
    </submittedName>
</protein>
<dbReference type="SUPFAM" id="SSF90123">
    <property type="entry name" value="ABC transporter transmembrane region"/>
    <property type="match status" value="1"/>
</dbReference>
<comment type="caution">
    <text evidence="11">The sequence shown here is derived from an EMBL/GenBank/DDBJ whole genome shotgun (WGS) entry which is preliminary data.</text>
</comment>
<dbReference type="PANTHER" id="PTHR43394:SF1">
    <property type="entry name" value="ATP-BINDING CASSETTE SUB-FAMILY B MEMBER 10, MITOCHONDRIAL"/>
    <property type="match status" value="1"/>
</dbReference>
<proteinExistence type="predicted"/>
<dbReference type="Proteomes" id="UP000317332">
    <property type="component" value="Unassembled WGS sequence"/>
</dbReference>
<evidence type="ECO:0000256" key="2">
    <source>
        <dbReference type="ARBA" id="ARBA00022448"/>
    </source>
</evidence>
<feature type="domain" description="ABC transmembrane type-1" evidence="10">
    <location>
        <begin position="29"/>
        <end position="312"/>
    </location>
</feature>
<gene>
    <name evidence="11" type="ORF">FJ651_08020</name>
</gene>
<evidence type="ECO:0000256" key="8">
    <source>
        <dbReference type="SAM" id="Phobius"/>
    </source>
</evidence>
<dbReference type="PROSITE" id="PS00211">
    <property type="entry name" value="ABC_TRANSPORTER_1"/>
    <property type="match status" value="1"/>
</dbReference>
<sequence>MADTSNHIFDTSLFKRLLDYVKPYKPVFIGSLFLVIGLAVFGAARPYVVQMAIDEQVSKKEYTGFVLLIVVMLVLLLLEVVCNLLFIYYASWLGQTVVKDVRIKLFDHMLSFKMKYYNNSSVGVLITRAVTDMERIADIFGEGLFMIFSDILKMLIVGAVMFYMNWKLSLIVFVTLPIILYATKIFQKYMKRAFEEVRTEVANLNSFVQERVTGMKILQLFSREQTEYEKFKVINERHTKGWLKTVWYNSIFFPIAEFLSSVTMGAVIWIGGLNVIFNETATIGQLMAFMMFIPMMYRPLNQIANKFNTLQMGMVAADRVFKVLDTQSQIDDNGIEQAPHFKGDIAFKKVEFSYVPDEPVLKGISFEAKSGQTIAIVGATGAGKSTIINLLSRFYDIKSGEILIDDTNINNYTLASLRKQIAVVLQDVFLFADTILNNITLKDERITEADVIQAAKDIGIHDFIMSLPNGYQYNVKERGVMLSSGQKQLIAFLRAYVTNPAILVLDEATSSIDAYSEQLIQKATEKITKNRTSIVIAHRLVTVQNADKILVMDSGELVEEGTHLELIKKPDGYYKNLYEVQFTKVAQSLQV</sequence>
<feature type="transmembrane region" description="Helical" evidence="8">
    <location>
        <begin position="27"/>
        <end position="44"/>
    </location>
</feature>
<dbReference type="EMBL" id="VHIQ01000003">
    <property type="protein sequence ID" value="TPV34093.1"/>
    <property type="molecule type" value="Genomic_DNA"/>
</dbReference>
<dbReference type="SUPFAM" id="SSF52540">
    <property type="entry name" value="P-loop containing nucleoside triphosphate hydrolases"/>
    <property type="match status" value="1"/>
</dbReference>
<dbReference type="InterPro" id="IPR011527">
    <property type="entry name" value="ABC1_TM_dom"/>
</dbReference>
<dbReference type="PROSITE" id="PS50929">
    <property type="entry name" value="ABC_TM1F"/>
    <property type="match status" value="1"/>
</dbReference>
<dbReference type="AlphaFoldDB" id="A0A506PJW6"/>
<feature type="transmembrane region" description="Helical" evidence="8">
    <location>
        <begin position="65"/>
        <end position="90"/>
    </location>
</feature>
<dbReference type="GO" id="GO:0016887">
    <property type="term" value="F:ATP hydrolysis activity"/>
    <property type="evidence" value="ECO:0007669"/>
    <property type="project" value="InterPro"/>
</dbReference>
<dbReference type="InterPro" id="IPR003593">
    <property type="entry name" value="AAA+_ATPase"/>
</dbReference>
<feature type="transmembrane region" description="Helical" evidence="8">
    <location>
        <begin position="168"/>
        <end position="186"/>
    </location>
</feature>
<dbReference type="InterPro" id="IPR036640">
    <property type="entry name" value="ABC1_TM_sf"/>
</dbReference>
<dbReference type="Pfam" id="PF00005">
    <property type="entry name" value="ABC_tran"/>
    <property type="match status" value="1"/>
</dbReference>
<evidence type="ECO:0000256" key="3">
    <source>
        <dbReference type="ARBA" id="ARBA00022692"/>
    </source>
</evidence>
<dbReference type="Pfam" id="PF00664">
    <property type="entry name" value="ABC_membrane"/>
    <property type="match status" value="1"/>
</dbReference>
<evidence type="ECO:0000256" key="7">
    <source>
        <dbReference type="ARBA" id="ARBA00023136"/>
    </source>
</evidence>
<feature type="domain" description="ABC transporter" evidence="9">
    <location>
        <begin position="345"/>
        <end position="579"/>
    </location>
</feature>
<dbReference type="InterPro" id="IPR027417">
    <property type="entry name" value="P-loop_NTPase"/>
</dbReference>
<keyword evidence="12" id="KW-1185">Reference proteome</keyword>
<name>A0A506PJW6_9FLAO</name>
<dbReference type="OrthoDB" id="9780296at2"/>
<keyword evidence="3 8" id="KW-0812">Transmembrane</keyword>
<evidence type="ECO:0000259" key="9">
    <source>
        <dbReference type="PROSITE" id="PS50893"/>
    </source>
</evidence>
<evidence type="ECO:0000256" key="4">
    <source>
        <dbReference type="ARBA" id="ARBA00022741"/>
    </source>
</evidence>
<dbReference type="GO" id="GO:0005524">
    <property type="term" value="F:ATP binding"/>
    <property type="evidence" value="ECO:0007669"/>
    <property type="project" value="UniProtKB-KW"/>
</dbReference>
<keyword evidence="6 8" id="KW-1133">Transmembrane helix</keyword>
<keyword evidence="5 11" id="KW-0067">ATP-binding</keyword>
<dbReference type="GO" id="GO:0015421">
    <property type="term" value="F:ABC-type oligopeptide transporter activity"/>
    <property type="evidence" value="ECO:0007669"/>
    <property type="project" value="TreeGrafter"/>
</dbReference>
<dbReference type="RefSeq" id="WP_140989990.1">
    <property type="nucleotide sequence ID" value="NZ_VHIQ01000003.1"/>
</dbReference>
<dbReference type="Gene3D" id="1.20.1560.10">
    <property type="entry name" value="ABC transporter type 1, transmembrane domain"/>
    <property type="match status" value="1"/>
</dbReference>
<dbReference type="SMART" id="SM00382">
    <property type="entry name" value="AAA"/>
    <property type="match status" value="1"/>
</dbReference>
<dbReference type="InterPro" id="IPR039421">
    <property type="entry name" value="Type_1_exporter"/>
</dbReference>
<reference evidence="11 12" key="1">
    <citation type="submission" date="2019-06" db="EMBL/GenBank/DDBJ databases">
        <title>Flavobacteriaceae Paucihalobacterium erythroidium CWB-1, complete genome.</title>
        <authorList>
            <person name="Wu S."/>
        </authorList>
    </citation>
    <scope>NUCLEOTIDE SEQUENCE [LARGE SCALE GENOMIC DNA]</scope>
    <source>
        <strain evidence="11 12">CWB-1</strain>
    </source>
</reference>
<dbReference type="Gene3D" id="3.40.50.300">
    <property type="entry name" value="P-loop containing nucleotide triphosphate hydrolases"/>
    <property type="match status" value="1"/>
</dbReference>
<dbReference type="PANTHER" id="PTHR43394">
    <property type="entry name" value="ATP-DEPENDENT PERMEASE MDL1, MITOCHONDRIAL"/>
    <property type="match status" value="1"/>
</dbReference>
<feature type="transmembrane region" description="Helical" evidence="8">
    <location>
        <begin position="246"/>
        <end position="270"/>
    </location>
</feature>
<dbReference type="InterPro" id="IPR017871">
    <property type="entry name" value="ABC_transporter-like_CS"/>
</dbReference>
<evidence type="ECO:0000256" key="6">
    <source>
        <dbReference type="ARBA" id="ARBA00022989"/>
    </source>
</evidence>
<evidence type="ECO:0000313" key="12">
    <source>
        <dbReference type="Proteomes" id="UP000317332"/>
    </source>
</evidence>
<dbReference type="GO" id="GO:0005886">
    <property type="term" value="C:plasma membrane"/>
    <property type="evidence" value="ECO:0007669"/>
    <property type="project" value="UniProtKB-SubCell"/>
</dbReference>
<keyword evidence="2" id="KW-0813">Transport</keyword>
<evidence type="ECO:0000313" key="11">
    <source>
        <dbReference type="EMBL" id="TPV34093.1"/>
    </source>
</evidence>
<evidence type="ECO:0000259" key="10">
    <source>
        <dbReference type="PROSITE" id="PS50929"/>
    </source>
</evidence>
<dbReference type="PROSITE" id="PS50893">
    <property type="entry name" value="ABC_TRANSPORTER_2"/>
    <property type="match status" value="1"/>
</dbReference>
<dbReference type="InterPro" id="IPR003439">
    <property type="entry name" value="ABC_transporter-like_ATP-bd"/>
</dbReference>
<dbReference type="FunFam" id="3.40.50.300:FF:000287">
    <property type="entry name" value="Multidrug ABC transporter ATP-binding protein"/>
    <property type="match status" value="1"/>
</dbReference>